<name>A0AA49J0S7_HELCH</name>
<feature type="signal peptide" evidence="1">
    <location>
        <begin position="1"/>
        <end position="15"/>
    </location>
</feature>
<sequence length="119" mass="13640">MKIVLLLCAIALVFAEEKYDSSNDNIDLSEVLGNERLLMSYSKCLINKGPCTPEVKKLKDKLPEALDTGCAKCTEKQKQMGRQLVKEVKLKHPQIWKELVAYYDPQGKYRQAFEEFLKA</sequence>
<organism evidence="2">
    <name type="scientific">Heliconius charithonia</name>
    <name type="common">Zebra longwing butterfly</name>
    <dbReference type="NCBI Taxonomy" id="33434"/>
    <lineage>
        <taxon>Eukaryota</taxon>
        <taxon>Metazoa</taxon>
        <taxon>Ecdysozoa</taxon>
        <taxon>Arthropoda</taxon>
        <taxon>Hexapoda</taxon>
        <taxon>Insecta</taxon>
        <taxon>Pterygota</taxon>
        <taxon>Neoptera</taxon>
        <taxon>Endopterygota</taxon>
        <taxon>Lepidoptera</taxon>
        <taxon>Glossata</taxon>
        <taxon>Ditrysia</taxon>
        <taxon>Papilionoidea</taxon>
        <taxon>Nymphalidae</taxon>
        <taxon>Heliconiinae</taxon>
        <taxon>Heliconiini</taxon>
        <taxon>Heliconius</taxon>
    </lineage>
</organism>
<feature type="chain" id="PRO_5041302583" evidence="1">
    <location>
        <begin position="16"/>
        <end position="119"/>
    </location>
</feature>
<gene>
    <name evidence="2" type="primary">CSP13</name>
</gene>
<dbReference type="AlphaFoldDB" id="A0AA49J0S7"/>
<dbReference type="EMBL" id="OQ236501">
    <property type="protein sequence ID" value="WIW78346.1"/>
    <property type="molecule type" value="mRNA"/>
</dbReference>
<dbReference type="Pfam" id="PF03392">
    <property type="entry name" value="OS-D"/>
    <property type="match status" value="1"/>
</dbReference>
<evidence type="ECO:0000256" key="1">
    <source>
        <dbReference type="SAM" id="SignalP"/>
    </source>
</evidence>
<dbReference type="SUPFAM" id="SSF100910">
    <property type="entry name" value="Chemosensory protein Csp2"/>
    <property type="match status" value="1"/>
</dbReference>
<dbReference type="PANTHER" id="PTHR11257:SF13">
    <property type="entry name" value="GEO07322P1"/>
    <property type="match status" value="1"/>
</dbReference>
<protein>
    <submittedName>
        <fullName evidence="2">Chemosensory protein 13</fullName>
    </submittedName>
</protein>
<dbReference type="PANTHER" id="PTHR11257">
    <property type="entry name" value="CHEMOSENSORY PROTEIN-RELATED"/>
    <property type="match status" value="1"/>
</dbReference>
<dbReference type="Gene3D" id="1.10.2080.10">
    <property type="entry name" value="Insect odorant-binding protein A10/Ejaculatory bulb-specific protein 3"/>
    <property type="match status" value="1"/>
</dbReference>
<keyword evidence="1" id="KW-0732">Signal</keyword>
<evidence type="ECO:0000313" key="2">
    <source>
        <dbReference type="EMBL" id="WIW78346.1"/>
    </source>
</evidence>
<dbReference type="InterPro" id="IPR036682">
    <property type="entry name" value="OS_D_A10/PebIII_sf"/>
</dbReference>
<dbReference type="InterPro" id="IPR005055">
    <property type="entry name" value="A10/PebIII"/>
</dbReference>
<accession>A0AA49J0S7</accession>
<proteinExistence type="evidence at transcript level"/>
<reference evidence="2" key="1">
    <citation type="journal article" date="2023" name="Proc. Natl. Acad. Sci. U.S.A.">
        <title>Sex-linked gene traffic underlies the acquisition of sexually dimorphic UV color vision in Heliconius butterflies.</title>
        <authorList>
            <person name="Chakraborty M."/>
            <person name="Lara A.G."/>
            <person name="Dang A."/>
            <person name="McCulloch K.J."/>
            <person name="Rainbow D."/>
            <person name="Carter D."/>
            <person name="Ngo L.T."/>
            <person name="Solares E."/>
            <person name="Said I."/>
            <person name="Corbett-Detig R.B."/>
            <person name="Gilbert L.E."/>
            <person name="Emerson J.J."/>
            <person name="Briscoe A.D."/>
        </authorList>
    </citation>
    <scope>NUCLEOTIDE SEQUENCE</scope>
</reference>
<reference evidence="2" key="2">
    <citation type="submission" date="2023-01" db="EMBL/GenBank/DDBJ databases">
        <authorList>
            <person name="Briscoe A.D."/>
        </authorList>
    </citation>
    <scope>NUCLEOTIDE SEQUENCE</scope>
</reference>